<dbReference type="Gene3D" id="1.25.40.10">
    <property type="entry name" value="Tetratricopeptide repeat domain"/>
    <property type="match status" value="3"/>
</dbReference>
<dbReference type="PROSITE" id="PS50005">
    <property type="entry name" value="TPR"/>
    <property type="match status" value="1"/>
</dbReference>
<dbReference type="InterPro" id="IPR019734">
    <property type="entry name" value="TPR_rpt"/>
</dbReference>
<evidence type="ECO:0000256" key="3">
    <source>
        <dbReference type="ARBA" id="ARBA00006600"/>
    </source>
</evidence>
<dbReference type="InterPro" id="IPR003109">
    <property type="entry name" value="GoLoco_motif"/>
</dbReference>
<accession>A0AAJ7TDR4</accession>
<evidence type="ECO:0000256" key="1">
    <source>
        <dbReference type="ARBA" id="ARBA00004236"/>
    </source>
</evidence>
<comment type="similarity">
    <text evidence="3">Belongs to the GPSM family.</text>
</comment>
<dbReference type="Pfam" id="PF13424">
    <property type="entry name" value="TPR_12"/>
    <property type="match status" value="2"/>
</dbReference>
<evidence type="ECO:0000256" key="4">
    <source>
        <dbReference type="ARBA" id="ARBA00022475"/>
    </source>
</evidence>
<evidence type="ECO:0000313" key="12">
    <source>
        <dbReference type="Proteomes" id="UP001318040"/>
    </source>
</evidence>
<dbReference type="PANTHER" id="PTHR45954">
    <property type="entry name" value="LD33695P"/>
    <property type="match status" value="1"/>
</dbReference>
<keyword evidence="7" id="KW-0677">Repeat</keyword>
<reference evidence="13" key="1">
    <citation type="submission" date="2025-08" db="UniProtKB">
        <authorList>
            <consortium name="RefSeq"/>
        </authorList>
    </citation>
    <scope>IDENTIFICATION</scope>
    <source>
        <tissue evidence="13">Sperm</tissue>
    </source>
</reference>
<evidence type="ECO:0000256" key="11">
    <source>
        <dbReference type="SAM" id="MobiDB-lite"/>
    </source>
</evidence>
<evidence type="ECO:0000256" key="5">
    <source>
        <dbReference type="ARBA" id="ARBA00022490"/>
    </source>
</evidence>
<dbReference type="InterPro" id="IPR052386">
    <property type="entry name" value="GPSM"/>
</dbReference>
<evidence type="ECO:0000256" key="8">
    <source>
        <dbReference type="ARBA" id="ARBA00022803"/>
    </source>
</evidence>
<dbReference type="InterPro" id="IPR011990">
    <property type="entry name" value="TPR-like_helical_dom_sf"/>
</dbReference>
<keyword evidence="4" id="KW-1003">Cell membrane</keyword>
<evidence type="ECO:0000313" key="13">
    <source>
        <dbReference type="RefSeq" id="XP_032814727.1"/>
    </source>
</evidence>
<dbReference type="RefSeq" id="XP_032814727.1">
    <property type="nucleotide sequence ID" value="XM_032958836.1"/>
</dbReference>
<dbReference type="GO" id="GO:0005886">
    <property type="term" value="C:plasma membrane"/>
    <property type="evidence" value="ECO:0007669"/>
    <property type="project" value="UniProtKB-SubCell"/>
</dbReference>
<dbReference type="GO" id="GO:0001965">
    <property type="term" value="F:G-protein alpha-subunit binding"/>
    <property type="evidence" value="ECO:0007669"/>
    <property type="project" value="TreeGrafter"/>
</dbReference>
<evidence type="ECO:0000256" key="7">
    <source>
        <dbReference type="ARBA" id="ARBA00022737"/>
    </source>
</evidence>
<keyword evidence="12" id="KW-1185">Reference proteome</keyword>
<keyword evidence="9" id="KW-0472">Membrane</keyword>
<sequence length="722" mass="79182">MEKSDVYRVLHRGLKCSVRPLPLDIELWLYVQKTRGMKKPRMEASCLELALEGERLCRAGEARSGASFFEAAVRVGTEDARTLSAIYSQLGNAYVCLGEHGRALEYHGLDLTLARKIGDRAAEAKASGNLGNPLKFLGRFEEAIVCCQHHLDVSREIGDQAGEARALYLLGSVYHAQGKSLGCSASQDPGELGPEAKFCLEQAVNHYQANLALVRELGDRAAQGRAFGNLGNTYYLLGCFSQAVACHQERLAIAREFGDKGAERRAYSNLGNAHIFLGQFESAAEFYKKTLQLARQLRERAVEAQACYSLGNTCTLMQDYCRAVDFHLKHLAIAQELQDRVGEARACFSLGNAHSALGSNREAVRFVTKHLELSREIGDRSGEATARANLDELHGILAINNNNDDDATKRPDELPIRRNEFTTQDSPRCCHLCPGARPRIIHRHSVDNMELMKLTIDKSQNGGDEARSPGQGRPPLVKQLSGCSFLPSRLKGRKYREGITTAEQRSTVAAATADADDVTVQLPNMGRAVIFKCRLLDCARKAERISPEPSSDSEGFFEQLSRSQADRMDDQRCSFLSPGDTASSLTVSTNRNSRLPSPQTEELLDLIMQTQGRRLDDQRATGSDLPGLNVAQCGGAAAAAGGLGQLLANGEVPQADDDFFDMLIRCQGSRLDDQRCAPPPEAPRGPTVPDEDFLSLIQRTQAKRLDEQRVSLPPGLRRPSTS</sequence>
<evidence type="ECO:0000256" key="10">
    <source>
        <dbReference type="PROSITE-ProRule" id="PRU00339"/>
    </source>
</evidence>
<dbReference type="Proteomes" id="UP001318040">
    <property type="component" value="Chromosome 22"/>
</dbReference>
<dbReference type="SMART" id="SM00390">
    <property type="entry name" value="GoLoco"/>
    <property type="match status" value="4"/>
</dbReference>
<keyword evidence="6" id="KW-0597">Phosphoprotein</keyword>
<keyword evidence="5" id="KW-0963">Cytoplasm</keyword>
<proteinExistence type="inferred from homology"/>
<dbReference type="GO" id="GO:0000132">
    <property type="term" value="P:establishment of mitotic spindle orientation"/>
    <property type="evidence" value="ECO:0007669"/>
    <property type="project" value="TreeGrafter"/>
</dbReference>
<feature type="repeat" description="TPR" evidence="10">
    <location>
        <begin position="264"/>
        <end position="297"/>
    </location>
</feature>
<keyword evidence="8 10" id="KW-0802">TPR repeat</keyword>
<comment type="subcellular location">
    <subcellularLocation>
        <location evidence="1">Cell membrane</location>
    </subcellularLocation>
    <subcellularLocation>
        <location evidence="2">Cytoplasm</location>
    </subcellularLocation>
</comment>
<dbReference type="FunFam" id="1.25.40.10:FF:000043">
    <property type="entry name" value="G-protein-signaling modulator 2 isoform X1"/>
    <property type="match status" value="1"/>
</dbReference>
<evidence type="ECO:0000256" key="6">
    <source>
        <dbReference type="ARBA" id="ARBA00022553"/>
    </source>
</evidence>
<evidence type="ECO:0000256" key="9">
    <source>
        <dbReference type="ARBA" id="ARBA00023136"/>
    </source>
</evidence>
<dbReference type="KEGG" id="pmrn:116944921"/>
<dbReference type="PANTHER" id="PTHR45954:SF2">
    <property type="entry name" value="G-PROTEIN-SIGNALING MODULATOR 1"/>
    <property type="match status" value="1"/>
</dbReference>
<feature type="region of interest" description="Disordered" evidence="11">
    <location>
        <begin position="671"/>
        <end position="690"/>
    </location>
</feature>
<organism evidence="12 13">
    <name type="scientific">Petromyzon marinus</name>
    <name type="common">Sea lamprey</name>
    <dbReference type="NCBI Taxonomy" id="7757"/>
    <lineage>
        <taxon>Eukaryota</taxon>
        <taxon>Metazoa</taxon>
        <taxon>Chordata</taxon>
        <taxon>Craniata</taxon>
        <taxon>Vertebrata</taxon>
        <taxon>Cyclostomata</taxon>
        <taxon>Hyperoartia</taxon>
        <taxon>Petromyzontiformes</taxon>
        <taxon>Petromyzontidae</taxon>
        <taxon>Petromyzon</taxon>
    </lineage>
</organism>
<dbReference type="Pfam" id="PF02188">
    <property type="entry name" value="GoLoco"/>
    <property type="match status" value="4"/>
</dbReference>
<evidence type="ECO:0000256" key="2">
    <source>
        <dbReference type="ARBA" id="ARBA00004496"/>
    </source>
</evidence>
<feature type="region of interest" description="Disordered" evidence="11">
    <location>
        <begin position="459"/>
        <end position="479"/>
    </location>
</feature>
<dbReference type="GO" id="GO:0005092">
    <property type="term" value="F:GDP-dissociation inhibitor activity"/>
    <property type="evidence" value="ECO:0007669"/>
    <property type="project" value="TreeGrafter"/>
</dbReference>
<dbReference type="GO" id="GO:0005938">
    <property type="term" value="C:cell cortex"/>
    <property type="evidence" value="ECO:0007669"/>
    <property type="project" value="TreeGrafter"/>
</dbReference>
<dbReference type="Pfam" id="PF13176">
    <property type="entry name" value="TPR_7"/>
    <property type="match status" value="3"/>
</dbReference>
<dbReference type="AlphaFoldDB" id="A0AAJ7TDR4"/>
<dbReference type="PROSITE" id="PS50877">
    <property type="entry name" value="GOLOCO"/>
    <property type="match status" value="4"/>
</dbReference>
<protein>
    <submittedName>
        <fullName evidence="13">G-protein-signaling modulator 2-like isoform X1</fullName>
    </submittedName>
</protein>
<dbReference type="SUPFAM" id="SSF48452">
    <property type="entry name" value="TPR-like"/>
    <property type="match status" value="2"/>
</dbReference>
<dbReference type="SMART" id="SM00028">
    <property type="entry name" value="TPR"/>
    <property type="match status" value="6"/>
</dbReference>
<gene>
    <name evidence="13" type="primary">LOC116944921</name>
</gene>
<name>A0AAJ7TDR4_PETMA</name>